<dbReference type="InterPro" id="IPR013519">
    <property type="entry name" value="Int_alpha_beta-p"/>
</dbReference>
<organism evidence="2">
    <name type="scientific">viral metagenome</name>
    <dbReference type="NCBI Taxonomy" id="1070528"/>
    <lineage>
        <taxon>unclassified sequences</taxon>
        <taxon>metagenomes</taxon>
        <taxon>organismal metagenomes</taxon>
    </lineage>
</organism>
<dbReference type="SMART" id="SM00191">
    <property type="entry name" value="Int_alpha"/>
    <property type="match status" value="4"/>
</dbReference>
<proteinExistence type="predicted"/>
<evidence type="ECO:0000313" key="2">
    <source>
        <dbReference type="EMBL" id="QHT05776.1"/>
    </source>
</evidence>
<feature type="compositionally biased region" description="Pro residues" evidence="1">
    <location>
        <begin position="862"/>
        <end position="871"/>
    </location>
</feature>
<feature type="region of interest" description="Disordered" evidence="1">
    <location>
        <begin position="809"/>
        <end position="899"/>
    </location>
</feature>
<dbReference type="EMBL" id="MN739459">
    <property type="protein sequence ID" value="QHT05776.1"/>
    <property type="molecule type" value="Genomic_DNA"/>
</dbReference>
<evidence type="ECO:0000256" key="1">
    <source>
        <dbReference type="SAM" id="MobiDB-lite"/>
    </source>
</evidence>
<protein>
    <submittedName>
        <fullName evidence="2">Uncharacterized protein</fullName>
    </submittedName>
</protein>
<dbReference type="SUPFAM" id="SSF50960">
    <property type="entry name" value="TolB, C-terminal domain"/>
    <property type="match status" value="1"/>
</dbReference>
<dbReference type="AlphaFoldDB" id="A0A6C0CLW5"/>
<accession>A0A6C0CLW5</accession>
<reference evidence="2" key="1">
    <citation type="journal article" date="2020" name="Nature">
        <title>Giant virus diversity and host interactions through global metagenomics.</title>
        <authorList>
            <person name="Schulz F."/>
            <person name="Roux S."/>
            <person name="Paez-Espino D."/>
            <person name="Jungbluth S."/>
            <person name="Walsh D.A."/>
            <person name="Denef V.J."/>
            <person name="McMahon K.D."/>
            <person name="Konstantinidis K.T."/>
            <person name="Eloe-Fadrosh E.A."/>
            <person name="Kyrpides N.C."/>
            <person name="Woyke T."/>
        </authorList>
    </citation>
    <scope>NUCLEOTIDE SEQUENCE</scope>
    <source>
        <strain evidence="2">GVMAG-M-3300021389-45</strain>
    </source>
</reference>
<name>A0A6C0CLW5_9ZZZZ</name>
<feature type="compositionally biased region" description="Low complexity" evidence="1">
    <location>
        <begin position="815"/>
        <end position="829"/>
    </location>
</feature>
<feature type="compositionally biased region" description="Polar residues" evidence="1">
    <location>
        <begin position="832"/>
        <end position="851"/>
    </location>
</feature>
<sequence>MSSPTLTGTYWAGEKLGGYQTLVGRTDYSEFGRGLDANFAGRRVIVGAPGWGPSNSRGENRGYVEIFDYNATNDTWQMITGGYITSPDTTTGWGSGISAADGRSVMPNDDKIYTTGGGGLFGESVSMNWDGDRIVVGAPGINKVYVYDYNGSSWGTPQTISAPSGITSFGHCVSIASDNGDRFAVGAPEKNKVFVYERLGTASSFTLVYTDDGSGLTNSLPLSTGGNITLNSDYNGYGYHVKMADFGDHMVVGAPGTHLKNLNAGMHSGSANYDVMNFALGDPSVSGGSYHPHRAVRYPTNQMNAGFVARYPSGVPTNGFGFKTPQKGQVRIMQCTPNTSWGATNAVSQMGNLIPGYYANNVYVNTFDGNAKDSFGGFGTTVQINPEGTRIAVGSPYFKFQTLNNDQARHGRVDVFDYNSVTNTWVNSYPEGTLASENGIMMGQVAMASDGSRIFLGGVHSRFITVTFDYTGKDWFQTEPYIISGGDIAEAGGYPNHQPAITGGTHHYANYRNVCKSGELNFVSVPGWPGNYTTARGVVLVYKHTLTSLFKGNSLFEGFVKCDELAIGGATSNTETQRIAFGGVVGDDFESATTMETRYLGFEGGGNTGHQSELVLSKWSTDPMSSSIIGQPTLLFTNGDMTGLQTPANAGRVTKETSGDRIRIKAPKIEFHLTAPGDWSVYSKYREAPVMTLVSTEDANSQENQSKNQALRLVNIRSCHNSSNVNAGLRLTASNAAGYKGDGNNQPNRITNDDGHSYTFSPANDGWLRLYGGGDSTVNQAAYLDNQYARFAVGDLWVEGTIQGPGAVAQGYSGPTGPTGAPGTPGPATISIGATTSGPTASVSMSASGTPTAAVLDFVLPNGPPGPPGPGGPVGAPGAGTPGLQGPPGPAGPTTITVG</sequence>
<feature type="compositionally biased region" description="Gly residues" evidence="1">
    <location>
        <begin position="872"/>
        <end position="883"/>
    </location>
</feature>